<keyword evidence="3 8" id="KW-0812">Transmembrane</keyword>
<gene>
    <name evidence="10" type="ORF">PbJCM13498_26600</name>
</gene>
<keyword evidence="7" id="KW-0413">Isomerase</keyword>
<feature type="transmembrane region" description="Helical" evidence="8">
    <location>
        <begin position="111"/>
        <end position="129"/>
    </location>
</feature>
<dbReference type="EMBL" id="BLAX01000001">
    <property type="protein sequence ID" value="GET33797.1"/>
    <property type="molecule type" value="Genomic_DNA"/>
</dbReference>
<accession>A0A5M4B2C8</accession>
<keyword evidence="5 8" id="KW-1133">Transmembrane helix</keyword>
<dbReference type="Pfam" id="PF18916">
    <property type="entry name" value="Lycopene_cyc"/>
    <property type="match status" value="2"/>
</dbReference>
<evidence type="ECO:0000256" key="4">
    <source>
        <dbReference type="ARBA" id="ARBA00022746"/>
    </source>
</evidence>
<dbReference type="RefSeq" id="WP_025864490.1">
    <property type="nucleotide sequence ID" value="NZ_BLAX01000001.1"/>
</dbReference>
<evidence type="ECO:0000256" key="1">
    <source>
        <dbReference type="ARBA" id="ARBA00004141"/>
    </source>
</evidence>
<feature type="domain" description="Lycopene cyclase" evidence="9">
    <location>
        <begin position="7"/>
        <end position="97"/>
    </location>
</feature>
<evidence type="ECO:0000256" key="8">
    <source>
        <dbReference type="SAM" id="Phobius"/>
    </source>
</evidence>
<feature type="transmembrane region" description="Helical" evidence="8">
    <location>
        <begin position="166"/>
        <end position="188"/>
    </location>
</feature>
<comment type="caution">
    <text evidence="10">The sequence shown here is derived from an EMBL/GenBank/DDBJ whole genome shotgun (WGS) entry which is preliminary data.</text>
</comment>
<feature type="transmembrane region" description="Helical" evidence="8">
    <location>
        <begin position="135"/>
        <end position="154"/>
    </location>
</feature>
<comment type="pathway">
    <text evidence="2">Carotenoid biosynthesis.</text>
</comment>
<proteinExistence type="predicted"/>
<dbReference type="NCBIfam" id="TIGR03462">
    <property type="entry name" value="CarR_dom_SF"/>
    <property type="match status" value="2"/>
</dbReference>
<name>A0A5M4B2C8_9BACT</name>
<protein>
    <recommendedName>
        <fullName evidence="9">Lycopene cyclase domain-containing protein</fullName>
    </recommendedName>
</protein>
<feature type="transmembrane region" description="Helical" evidence="8">
    <location>
        <begin position="6"/>
        <end position="24"/>
    </location>
</feature>
<dbReference type="GO" id="GO:0016117">
    <property type="term" value="P:carotenoid biosynthetic process"/>
    <property type="evidence" value="ECO:0007669"/>
    <property type="project" value="UniProtKB-KW"/>
</dbReference>
<evidence type="ECO:0000313" key="10">
    <source>
        <dbReference type="EMBL" id="GET33797.1"/>
    </source>
</evidence>
<dbReference type="GO" id="GO:0016872">
    <property type="term" value="F:intramolecular lyase activity"/>
    <property type="evidence" value="ECO:0007669"/>
    <property type="project" value="InterPro"/>
</dbReference>
<evidence type="ECO:0000256" key="2">
    <source>
        <dbReference type="ARBA" id="ARBA00004829"/>
    </source>
</evidence>
<reference evidence="10 11" key="1">
    <citation type="submission" date="2019-10" db="EMBL/GenBank/DDBJ databases">
        <title>Prolixibacter strains distinguished by the presence of nitrate reductase genes were adept at nitrate-dependent anaerobic corrosion of metallic iron and carbon steel.</title>
        <authorList>
            <person name="Iino T."/>
            <person name="Shono N."/>
            <person name="Ito K."/>
            <person name="Nakamura R."/>
            <person name="Sueoka K."/>
            <person name="Harayama S."/>
            <person name="Ohkuma M."/>
        </authorList>
    </citation>
    <scope>NUCLEOTIDE SEQUENCE [LARGE SCALE GENOMIC DNA]</scope>
    <source>
        <strain evidence="10 11">JCM 13498</strain>
    </source>
</reference>
<dbReference type="Proteomes" id="UP000391834">
    <property type="component" value="Unassembled WGS sequence"/>
</dbReference>
<keyword evidence="4" id="KW-0125">Carotenoid biosynthesis</keyword>
<evidence type="ECO:0000256" key="3">
    <source>
        <dbReference type="ARBA" id="ARBA00022692"/>
    </source>
</evidence>
<evidence type="ECO:0000259" key="9">
    <source>
        <dbReference type="Pfam" id="PF18916"/>
    </source>
</evidence>
<keyword evidence="11" id="KW-1185">Reference proteome</keyword>
<feature type="transmembrane region" description="Helical" evidence="8">
    <location>
        <begin position="36"/>
        <end position="61"/>
    </location>
</feature>
<keyword evidence="6 8" id="KW-0472">Membrane</keyword>
<feature type="transmembrane region" description="Helical" evidence="8">
    <location>
        <begin position="81"/>
        <end position="102"/>
    </location>
</feature>
<evidence type="ECO:0000256" key="5">
    <source>
        <dbReference type="ARBA" id="ARBA00022989"/>
    </source>
</evidence>
<dbReference type="InterPro" id="IPR017825">
    <property type="entry name" value="Lycopene_cyclase_dom"/>
</dbReference>
<organism evidence="10 11">
    <name type="scientific">Prolixibacter bellariivorans</name>
    <dbReference type="NCBI Taxonomy" id="314319"/>
    <lineage>
        <taxon>Bacteria</taxon>
        <taxon>Pseudomonadati</taxon>
        <taxon>Bacteroidota</taxon>
        <taxon>Bacteroidia</taxon>
        <taxon>Marinilabiliales</taxon>
        <taxon>Prolixibacteraceae</taxon>
        <taxon>Prolixibacter</taxon>
    </lineage>
</organism>
<evidence type="ECO:0000256" key="6">
    <source>
        <dbReference type="ARBA" id="ARBA00023136"/>
    </source>
</evidence>
<dbReference type="GO" id="GO:0016020">
    <property type="term" value="C:membrane"/>
    <property type="evidence" value="ECO:0007669"/>
    <property type="project" value="UniProtKB-SubCell"/>
</dbReference>
<feature type="domain" description="Lycopene cyclase" evidence="9">
    <location>
        <begin position="135"/>
        <end position="225"/>
    </location>
</feature>
<dbReference type="GO" id="GO:0045436">
    <property type="term" value="F:lycopene beta cyclase activity"/>
    <property type="evidence" value="ECO:0007669"/>
    <property type="project" value="UniProtKB-ARBA"/>
</dbReference>
<comment type="subcellular location">
    <subcellularLocation>
        <location evidence="1">Membrane</location>
        <topology evidence="1">Multi-pass membrane protein</topology>
    </subcellularLocation>
</comment>
<dbReference type="OrthoDB" id="5195186at2"/>
<dbReference type="AlphaFoldDB" id="A0A5M4B2C8"/>
<evidence type="ECO:0000313" key="11">
    <source>
        <dbReference type="Proteomes" id="UP000391834"/>
    </source>
</evidence>
<sequence>MATGKFTYFILLFLSLLGPLLLSFDKKVHYYKRWKFLFPAILRAAVLFILWDIIFTRTAIWGFNEKYIVGWQVWHLPVEEWLFFLIIPFNCLFIFDVMVFYFPRLKFPSNALNRVVLAVLAVLLLGLSLYFRRQYYTFIVSLLTASYLLMILIFRRHLGWLAHFLVAYLIVLIPFSIVNGLLTSLPVVWYNPTDNLGIRFLTIPVEDFIYLFLLFLMVTDFYKVLLRKNSK</sequence>
<evidence type="ECO:0000256" key="7">
    <source>
        <dbReference type="ARBA" id="ARBA00023235"/>
    </source>
</evidence>